<evidence type="ECO:0000313" key="1">
    <source>
        <dbReference type="EMBL" id="KKN72918.1"/>
    </source>
</evidence>
<accession>A0A0F9W4G0</accession>
<name>A0A0F9W4G0_9ZZZZ</name>
<proteinExistence type="predicted"/>
<sequence>MKKGSLEGLALDRIKELLEVIERSITRECADKGEELKSGTHLCDISVANTDAKRWVRALLEELT</sequence>
<protein>
    <submittedName>
        <fullName evidence="1">Uncharacterized protein</fullName>
    </submittedName>
</protein>
<gene>
    <name evidence="1" type="ORF">LCGC14_0406220</name>
</gene>
<dbReference type="EMBL" id="LAZR01000353">
    <property type="protein sequence ID" value="KKN72918.1"/>
    <property type="molecule type" value="Genomic_DNA"/>
</dbReference>
<organism evidence="1">
    <name type="scientific">marine sediment metagenome</name>
    <dbReference type="NCBI Taxonomy" id="412755"/>
    <lineage>
        <taxon>unclassified sequences</taxon>
        <taxon>metagenomes</taxon>
        <taxon>ecological metagenomes</taxon>
    </lineage>
</organism>
<reference evidence="1" key="1">
    <citation type="journal article" date="2015" name="Nature">
        <title>Complex archaea that bridge the gap between prokaryotes and eukaryotes.</title>
        <authorList>
            <person name="Spang A."/>
            <person name="Saw J.H."/>
            <person name="Jorgensen S.L."/>
            <person name="Zaremba-Niedzwiedzka K."/>
            <person name="Martijn J."/>
            <person name="Lind A.E."/>
            <person name="van Eijk R."/>
            <person name="Schleper C."/>
            <person name="Guy L."/>
            <person name="Ettema T.J."/>
        </authorList>
    </citation>
    <scope>NUCLEOTIDE SEQUENCE</scope>
</reference>
<comment type="caution">
    <text evidence="1">The sequence shown here is derived from an EMBL/GenBank/DDBJ whole genome shotgun (WGS) entry which is preliminary data.</text>
</comment>
<dbReference type="AlphaFoldDB" id="A0A0F9W4G0"/>